<evidence type="ECO:0000256" key="3">
    <source>
        <dbReference type="ARBA" id="ARBA00018111"/>
    </source>
</evidence>
<dbReference type="EMBL" id="VCIW01000005">
    <property type="protein sequence ID" value="TLS52272.1"/>
    <property type="molecule type" value="Genomic_DNA"/>
</dbReference>
<dbReference type="Gene3D" id="1.10.10.10">
    <property type="entry name" value="Winged helix-like DNA-binding domain superfamily/Winged helix DNA-binding domain"/>
    <property type="match status" value="3"/>
</dbReference>
<accession>A0A5R9G779</accession>
<evidence type="ECO:0000259" key="6">
    <source>
        <dbReference type="Pfam" id="PF02631"/>
    </source>
</evidence>
<evidence type="ECO:0000313" key="10">
    <source>
        <dbReference type="Proteomes" id="UP000309676"/>
    </source>
</evidence>
<protein>
    <recommendedName>
        <fullName evidence="3 5">Regulatory protein RecX</fullName>
    </recommendedName>
</protein>
<dbReference type="InterPro" id="IPR003783">
    <property type="entry name" value="Regulatory_RecX"/>
</dbReference>
<dbReference type="Pfam" id="PF02631">
    <property type="entry name" value="RecX_HTH2"/>
    <property type="match status" value="1"/>
</dbReference>
<comment type="caution">
    <text evidence="9">The sequence shown here is derived from an EMBL/GenBank/DDBJ whole genome shotgun (WGS) entry which is preliminary data.</text>
</comment>
<evidence type="ECO:0000313" key="9">
    <source>
        <dbReference type="EMBL" id="TLS52272.1"/>
    </source>
</evidence>
<proteinExistence type="inferred from homology"/>
<dbReference type="GO" id="GO:0006282">
    <property type="term" value="P:regulation of DNA repair"/>
    <property type="evidence" value="ECO:0007669"/>
    <property type="project" value="UniProtKB-UniRule"/>
</dbReference>
<dbReference type="InterPro" id="IPR053924">
    <property type="entry name" value="RecX_HTH_2nd"/>
</dbReference>
<dbReference type="Proteomes" id="UP000309676">
    <property type="component" value="Unassembled WGS sequence"/>
</dbReference>
<name>A0A5R9G779_9BACL</name>
<dbReference type="InterPro" id="IPR036388">
    <property type="entry name" value="WH-like_DNA-bd_sf"/>
</dbReference>
<keyword evidence="4 5" id="KW-0963">Cytoplasm</keyword>
<feature type="domain" description="RecX third three-helical" evidence="7">
    <location>
        <begin position="159"/>
        <end position="206"/>
    </location>
</feature>
<evidence type="ECO:0000256" key="5">
    <source>
        <dbReference type="HAMAP-Rule" id="MF_01114"/>
    </source>
</evidence>
<dbReference type="HAMAP" id="MF_01114">
    <property type="entry name" value="RecX"/>
    <property type="match status" value="1"/>
</dbReference>
<dbReference type="InterPro" id="IPR053925">
    <property type="entry name" value="RecX_HTH_3rd"/>
</dbReference>
<dbReference type="OrthoDB" id="5421057at2"/>
<evidence type="ECO:0000256" key="1">
    <source>
        <dbReference type="ARBA" id="ARBA00004496"/>
    </source>
</evidence>
<evidence type="ECO:0000259" key="7">
    <source>
        <dbReference type="Pfam" id="PF21981"/>
    </source>
</evidence>
<organism evidence="9 10">
    <name type="scientific">Paenibacillus antri</name>
    <dbReference type="NCBI Taxonomy" id="2582848"/>
    <lineage>
        <taxon>Bacteria</taxon>
        <taxon>Bacillati</taxon>
        <taxon>Bacillota</taxon>
        <taxon>Bacilli</taxon>
        <taxon>Bacillales</taxon>
        <taxon>Paenibacillaceae</taxon>
        <taxon>Paenibacillus</taxon>
    </lineage>
</organism>
<comment type="function">
    <text evidence="5">Modulates RecA activity.</text>
</comment>
<dbReference type="Pfam" id="PF21982">
    <property type="entry name" value="RecX_HTH1"/>
    <property type="match status" value="1"/>
</dbReference>
<evidence type="ECO:0000256" key="2">
    <source>
        <dbReference type="ARBA" id="ARBA00009695"/>
    </source>
</evidence>
<comment type="similarity">
    <text evidence="2 5">Belongs to the RecX family.</text>
</comment>
<comment type="subcellular location">
    <subcellularLocation>
        <location evidence="1 5">Cytoplasm</location>
    </subcellularLocation>
</comment>
<feature type="domain" description="RecX first three-helical" evidence="8">
    <location>
        <begin position="65"/>
        <end position="104"/>
    </location>
</feature>
<sequence length="225" mass="26371">MERQGVITSVEKQKKQQHRYNVFIDDEFAFAVHEDVLMRHRLFKGQSVPPDRLEEVLRDEERQDAYVKAVRWLGNRPRTEKEIRTYLTRKEYEPSTIDDCVRRLTEQRYVDDERFSRSLAEERLQRQGKGKQWIKQELLQKGVAKATVQEAVGDIDPEEEKASATSVARKRWKTLSGQEDRVAAKRKLYAYLARRGFSAAAVREAVREATANEPTGAEEEDWAWE</sequence>
<evidence type="ECO:0000259" key="8">
    <source>
        <dbReference type="Pfam" id="PF21982"/>
    </source>
</evidence>
<dbReference type="PANTHER" id="PTHR33602:SF1">
    <property type="entry name" value="REGULATORY PROTEIN RECX FAMILY PROTEIN"/>
    <property type="match status" value="1"/>
</dbReference>
<dbReference type="GO" id="GO:0005737">
    <property type="term" value="C:cytoplasm"/>
    <property type="evidence" value="ECO:0007669"/>
    <property type="project" value="UniProtKB-SubCell"/>
</dbReference>
<feature type="domain" description="RecX second three-helical" evidence="6">
    <location>
        <begin position="111"/>
        <end position="151"/>
    </location>
</feature>
<gene>
    <name evidence="5" type="primary">recX</name>
    <name evidence="9" type="ORF">FE782_09860</name>
</gene>
<dbReference type="Pfam" id="PF21981">
    <property type="entry name" value="RecX_HTH3"/>
    <property type="match status" value="1"/>
</dbReference>
<dbReference type="InterPro" id="IPR053926">
    <property type="entry name" value="RecX_HTH_1st"/>
</dbReference>
<dbReference type="RefSeq" id="WP_138193929.1">
    <property type="nucleotide sequence ID" value="NZ_VCIW01000005.1"/>
</dbReference>
<keyword evidence="10" id="KW-1185">Reference proteome</keyword>
<reference evidence="9 10" key="1">
    <citation type="submission" date="2019-05" db="EMBL/GenBank/DDBJ databases">
        <authorList>
            <person name="Narsing Rao M.P."/>
            <person name="Li W.J."/>
        </authorList>
    </citation>
    <scope>NUCLEOTIDE SEQUENCE [LARGE SCALE GENOMIC DNA]</scope>
    <source>
        <strain evidence="9 10">SYSU_K30003</strain>
    </source>
</reference>
<dbReference type="AlphaFoldDB" id="A0A5R9G779"/>
<evidence type="ECO:0000256" key="4">
    <source>
        <dbReference type="ARBA" id="ARBA00022490"/>
    </source>
</evidence>
<dbReference type="PANTHER" id="PTHR33602">
    <property type="entry name" value="REGULATORY PROTEIN RECX FAMILY PROTEIN"/>
    <property type="match status" value="1"/>
</dbReference>